<keyword evidence="10" id="KW-1185">Reference proteome</keyword>
<feature type="compositionally biased region" description="Basic and acidic residues" evidence="7">
    <location>
        <begin position="1"/>
        <end position="11"/>
    </location>
</feature>
<dbReference type="GO" id="GO:0009051">
    <property type="term" value="P:pentose-phosphate shunt, oxidative branch"/>
    <property type="evidence" value="ECO:0007669"/>
    <property type="project" value="TreeGrafter"/>
</dbReference>
<dbReference type="EMBL" id="JACAGB010000008">
    <property type="protein sequence ID" value="KAF6346919.1"/>
    <property type="molecule type" value="Genomic_DNA"/>
</dbReference>
<name>A0A7J7XB19_PIPKU</name>
<feature type="region of interest" description="Disordered" evidence="7">
    <location>
        <begin position="67"/>
        <end position="87"/>
    </location>
</feature>
<dbReference type="Proteomes" id="UP000558488">
    <property type="component" value="Unassembled WGS sequence"/>
</dbReference>
<protein>
    <recommendedName>
        <fullName evidence="2">glucose-6-phosphate dehydrogenase (NADP(+))</fullName>
        <ecNumber evidence="2">1.1.1.49</ecNumber>
    </recommendedName>
</protein>
<dbReference type="AlphaFoldDB" id="A0A7J7XB19"/>
<evidence type="ECO:0000256" key="4">
    <source>
        <dbReference type="ARBA" id="ARBA00023002"/>
    </source>
</evidence>
<evidence type="ECO:0000256" key="6">
    <source>
        <dbReference type="ARBA" id="ARBA00047696"/>
    </source>
</evidence>
<feature type="region of interest" description="Disordered" evidence="7">
    <location>
        <begin position="1"/>
        <end position="34"/>
    </location>
</feature>
<evidence type="ECO:0000256" key="5">
    <source>
        <dbReference type="ARBA" id="ARBA00023277"/>
    </source>
</evidence>
<evidence type="ECO:0000256" key="3">
    <source>
        <dbReference type="ARBA" id="ARBA00022857"/>
    </source>
</evidence>
<dbReference type="PANTHER" id="PTHR23429">
    <property type="entry name" value="GLUCOSE-6-PHOSPHATE 1-DEHYDROGENASE G6PD"/>
    <property type="match status" value="1"/>
</dbReference>
<dbReference type="GO" id="GO:0050661">
    <property type="term" value="F:NADP binding"/>
    <property type="evidence" value="ECO:0007669"/>
    <property type="project" value="InterPro"/>
</dbReference>
<evidence type="ECO:0000259" key="8">
    <source>
        <dbReference type="Pfam" id="PF02781"/>
    </source>
</evidence>
<keyword evidence="5" id="KW-0119">Carbohydrate metabolism</keyword>
<gene>
    <name evidence="9" type="ORF">mPipKuh1_010653</name>
</gene>
<dbReference type="Pfam" id="PF02781">
    <property type="entry name" value="G6PD_C"/>
    <property type="match status" value="1"/>
</dbReference>
<evidence type="ECO:0000256" key="2">
    <source>
        <dbReference type="ARBA" id="ARBA00013019"/>
    </source>
</evidence>
<sequence>MHESERLEWHPHGVAQPEEPTALQPASHHPSPLFCEDEINRIKPLPGQEDGPESHGADVCQQALRPCLEPGTTSSTASLPSRRPIGPESCGSHLDDFGPILHVMQDHLLQMLCLMGLVAVEKPASSDSNDVHDEKAKVLTCISEGNSAAPARAWGI</sequence>
<evidence type="ECO:0000313" key="10">
    <source>
        <dbReference type="Proteomes" id="UP000558488"/>
    </source>
</evidence>
<dbReference type="PANTHER" id="PTHR23429:SF0">
    <property type="entry name" value="GLUCOSE-6-PHOSPHATE 1-DEHYDROGENASE"/>
    <property type="match status" value="1"/>
</dbReference>
<proteinExistence type="predicted"/>
<keyword evidence="3" id="KW-0521">NADP</keyword>
<organism evidence="9 10">
    <name type="scientific">Pipistrellus kuhlii</name>
    <name type="common">Kuhl's pipistrelle</name>
    <dbReference type="NCBI Taxonomy" id="59472"/>
    <lineage>
        <taxon>Eukaryota</taxon>
        <taxon>Metazoa</taxon>
        <taxon>Chordata</taxon>
        <taxon>Craniata</taxon>
        <taxon>Vertebrata</taxon>
        <taxon>Euteleostomi</taxon>
        <taxon>Mammalia</taxon>
        <taxon>Eutheria</taxon>
        <taxon>Laurasiatheria</taxon>
        <taxon>Chiroptera</taxon>
        <taxon>Yangochiroptera</taxon>
        <taxon>Vespertilionidae</taxon>
        <taxon>Pipistrellus</taxon>
    </lineage>
</organism>
<comment type="catalytic activity">
    <reaction evidence="6">
        <text>D-glucose 6-phosphate + NADP(+) = 6-phospho-D-glucono-1,5-lactone + NADPH + H(+)</text>
        <dbReference type="Rhea" id="RHEA:15841"/>
        <dbReference type="ChEBI" id="CHEBI:15378"/>
        <dbReference type="ChEBI" id="CHEBI:57783"/>
        <dbReference type="ChEBI" id="CHEBI:57955"/>
        <dbReference type="ChEBI" id="CHEBI:58349"/>
        <dbReference type="ChEBI" id="CHEBI:61548"/>
        <dbReference type="EC" id="1.1.1.49"/>
    </reaction>
    <physiologicalReaction direction="left-to-right" evidence="6">
        <dbReference type="Rhea" id="RHEA:15842"/>
    </physiologicalReaction>
</comment>
<dbReference type="EC" id="1.1.1.49" evidence="2"/>
<accession>A0A7J7XB19</accession>
<dbReference type="InterPro" id="IPR022675">
    <property type="entry name" value="G6P_DH_C"/>
</dbReference>
<dbReference type="GO" id="GO:0005829">
    <property type="term" value="C:cytosol"/>
    <property type="evidence" value="ECO:0007669"/>
    <property type="project" value="TreeGrafter"/>
</dbReference>
<comment type="pathway">
    <text evidence="1">Carbohydrate degradation; pentose phosphate pathway.</text>
</comment>
<dbReference type="GO" id="GO:0006006">
    <property type="term" value="P:glucose metabolic process"/>
    <property type="evidence" value="ECO:0007669"/>
    <property type="project" value="InterPro"/>
</dbReference>
<reference evidence="9 10" key="1">
    <citation type="journal article" date="2020" name="Nature">
        <title>Six reference-quality genomes reveal evolution of bat adaptations.</title>
        <authorList>
            <person name="Jebb D."/>
            <person name="Huang Z."/>
            <person name="Pippel M."/>
            <person name="Hughes G.M."/>
            <person name="Lavrichenko K."/>
            <person name="Devanna P."/>
            <person name="Winkler S."/>
            <person name="Jermiin L.S."/>
            <person name="Skirmuntt E.C."/>
            <person name="Katzourakis A."/>
            <person name="Burkitt-Gray L."/>
            <person name="Ray D.A."/>
            <person name="Sullivan K.A.M."/>
            <person name="Roscito J.G."/>
            <person name="Kirilenko B.M."/>
            <person name="Davalos L.M."/>
            <person name="Corthals A.P."/>
            <person name="Power M.L."/>
            <person name="Jones G."/>
            <person name="Ransome R.D."/>
            <person name="Dechmann D.K.N."/>
            <person name="Locatelli A.G."/>
            <person name="Puechmaille S.J."/>
            <person name="Fedrigo O."/>
            <person name="Jarvis E.D."/>
            <person name="Hiller M."/>
            <person name="Vernes S.C."/>
            <person name="Myers E.W."/>
            <person name="Teeling E.C."/>
        </authorList>
    </citation>
    <scope>NUCLEOTIDE SEQUENCE [LARGE SCALE GENOMIC DNA]</scope>
    <source>
        <strain evidence="9">MPipKuh1</strain>
        <tissue evidence="9">Flight muscle</tissue>
    </source>
</reference>
<comment type="caution">
    <text evidence="9">The sequence shown here is derived from an EMBL/GenBank/DDBJ whole genome shotgun (WGS) entry which is preliminary data.</text>
</comment>
<evidence type="ECO:0000313" key="9">
    <source>
        <dbReference type="EMBL" id="KAF6346919.1"/>
    </source>
</evidence>
<feature type="domain" description="Glucose-6-phosphate dehydrogenase C-terminal" evidence="8">
    <location>
        <begin position="84"/>
        <end position="146"/>
    </location>
</feature>
<evidence type="ECO:0000256" key="1">
    <source>
        <dbReference type="ARBA" id="ARBA00004959"/>
    </source>
</evidence>
<dbReference type="Gene3D" id="3.30.360.10">
    <property type="entry name" value="Dihydrodipicolinate Reductase, domain 2"/>
    <property type="match status" value="1"/>
</dbReference>
<dbReference type="InterPro" id="IPR001282">
    <property type="entry name" value="G6P_DH"/>
</dbReference>
<evidence type="ECO:0000256" key="7">
    <source>
        <dbReference type="SAM" id="MobiDB-lite"/>
    </source>
</evidence>
<dbReference type="GO" id="GO:0004345">
    <property type="term" value="F:glucose-6-phosphate dehydrogenase activity"/>
    <property type="evidence" value="ECO:0007669"/>
    <property type="project" value="UniProtKB-EC"/>
</dbReference>
<dbReference type="SUPFAM" id="SSF55347">
    <property type="entry name" value="Glyceraldehyde-3-phosphate dehydrogenase-like, C-terminal domain"/>
    <property type="match status" value="1"/>
</dbReference>
<keyword evidence="4" id="KW-0560">Oxidoreductase</keyword>